<sequence>MAIGTRDALIDAAENLMRTKGYAAFSYADLADTLGLRKASIHYHFPTKEELGIAIVEGYITRVREEFERIEVERRDVSGRLEAFFIMFRASSMGGLLPLCGALAAEMAALPLGLQKLTQRFFDMQLKWLSETIEKGIQDKEIPRGCGARQKAFLFLSVLEGASFINWATQEGDSFDFNIFRLIIES</sequence>
<dbReference type="SUPFAM" id="SSF48498">
    <property type="entry name" value="Tetracyclin repressor-like, C-terminal domain"/>
    <property type="match status" value="1"/>
</dbReference>
<name>A0A3P3E595_9BURK</name>
<dbReference type="RefSeq" id="WP_124961815.1">
    <property type="nucleotide sequence ID" value="NZ_RQXU01000032.1"/>
</dbReference>
<dbReference type="InterPro" id="IPR001647">
    <property type="entry name" value="HTH_TetR"/>
</dbReference>
<evidence type="ECO:0000259" key="5">
    <source>
        <dbReference type="PROSITE" id="PS50977"/>
    </source>
</evidence>
<evidence type="ECO:0000256" key="3">
    <source>
        <dbReference type="ARBA" id="ARBA00023163"/>
    </source>
</evidence>
<dbReference type="PANTHER" id="PTHR47506:SF1">
    <property type="entry name" value="HTH-TYPE TRANSCRIPTIONAL REGULATOR YJDC"/>
    <property type="match status" value="1"/>
</dbReference>
<evidence type="ECO:0000313" key="7">
    <source>
        <dbReference type="Proteomes" id="UP000271590"/>
    </source>
</evidence>
<evidence type="ECO:0000256" key="1">
    <source>
        <dbReference type="ARBA" id="ARBA00023015"/>
    </source>
</evidence>
<dbReference type="AlphaFoldDB" id="A0A3P3E595"/>
<accession>A0A3P3E595</accession>
<dbReference type="Proteomes" id="UP000271590">
    <property type="component" value="Unassembled WGS sequence"/>
</dbReference>
<dbReference type="EMBL" id="RQXU01000032">
    <property type="protein sequence ID" value="RRH81176.1"/>
    <property type="molecule type" value="Genomic_DNA"/>
</dbReference>
<keyword evidence="2 4" id="KW-0238">DNA-binding</keyword>
<dbReference type="GO" id="GO:0003677">
    <property type="term" value="F:DNA binding"/>
    <property type="evidence" value="ECO:0007669"/>
    <property type="project" value="UniProtKB-UniRule"/>
</dbReference>
<feature type="DNA-binding region" description="H-T-H motif" evidence="4">
    <location>
        <begin position="26"/>
        <end position="45"/>
    </location>
</feature>
<evidence type="ECO:0000256" key="2">
    <source>
        <dbReference type="ARBA" id="ARBA00023125"/>
    </source>
</evidence>
<dbReference type="Gene3D" id="1.10.357.10">
    <property type="entry name" value="Tetracycline Repressor, domain 2"/>
    <property type="match status" value="1"/>
</dbReference>
<feature type="domain" description="HTH tetR-type" evidence="5">
    <location>
        <begin position="3"/>
        <end position="63"/>
    </location>
</feature>
<protein>
    <submittedName>
        <fullName evidence="6">TetR/AcrR family transcriptional regulator</fullName>
    </submittedName>
</protein>
<keyword evidence="1" id="KW-0805">Transcription regulation</keyword>
<dbReference type="InterPro" id="IPR009057">
    <property type="entry name" value="Homeodomain-like_sf"/>
</dbReference>
<dbReference type="SUPFAM" id="SSF46689">
    <property type="entry name" value="Homeodomain-like"/>
    <property type="match status" value="1"/>
</dbReference>
<evidence type="ECO:0000313" key="6">
    <source>
        <dbReference type="EMBL" id="RRH81176.1"/>
    </source>
</evidence>
<evidence type="ECO:0000256" key="4">
    <source>
        <dbReference type="PROSITE-ProRule" id="PRU00335"/>
    </source>
</evidence>
<dbReference type="PRINTS" id="PR00455">
    <property type="entry name" value="HTHTETR"/>
</dbReference>
<gene>
    <name evidence="6" type="ORF">EH244_29370</name>
</gene>
<organism evidence="6 7">
    <name type="scientific">Variovorax beijingensis</name>
    <dbReference type="NCBI Taxonomy" id="2496117"/>
    <lineage>
        <taxon>Bacteria</taxon>
        <taxon>Pseudomonadati</taxon>
        <taxon>Pseudomonadota</taxon>
        <taxon>Betaproteobacteria</taxon>
        <taxon>Burkholderiales</taxon>
        <taxon>Comamonadaceae</taxon>
        <taxon>Variovorax</taxon>
    </lineage>
</organism>
<dbReference type="InterPro" id="IPR036271">
    <property type="entry name" value="Tet_transcr_reg_TetR-rel_C_sf"/>
</dbReference>
<proteinExistence type="predicted"/>
<comment type="caution">
    <text evidence="6">The sequence shown here is derived from an EMBL/GenBank/DDBJ whole genome shotgun (WGS) entry which is preliminary data.</text>
</comment>
<dbReference type="Pfam" id="PF00440">
    <property type="entry name" value="TetR_N"/>
    <property type="match status" value="1"/>
</dbReference>
<dbReference type="PANTHER" id="PTHR47506">
    <property type="entry name" value="TRANSCRIPTIONAL REGULATORY PROTEIN"/>
    <property type="match status" value="1"/>
</dbReference>
<dbReference type="PROSITE" id="PS50977">
    <property type="entry name" value="HTH_TETR_2"/>
    <property type="match status" value="1"/>
</dbReference>
<reference evidence="6 7" key="1">
    <citation type="submission" date="2018-11" db="EMBL/GenBank/DDBJ databases">
        <title>The genome of Variovorax sp T529.</title>
        <authorList>
            <person name="Gao J."/>
        </authorList>
    </citation>
    <scope>NUCLEOTIDE SEQUENCE [LARGE SCALE GENOMIC DNA]</scope>
    <source>
        <strain evidence="6 7">T529</strain>
    </source>
</reference>
<keyword evidence="3" id="KW-0804">Transcription</keyword>